<name>A0ABM4X0I9_COFAR</name>
<evidence type="ECO:0000256" key="7">
    <source>
        <dbReference type="SAM" id="MobiDB-lite"/>
    </source>
</evidence>
<dbReference type="PROSITE" id="PS50846">
    <property type="entry name" value="HMA_2"/>
    <property type="match status" value="2"/>
</dbReference>
<evidence type="ECO:0000256" key="5">
    <source>
        <dbReference type="ARBA" id="ARBA00024045"/>
    </source>
</evidence>
<dbReference type="RefSeq" id="XP_071937531.1">
    <property type="nucleotide sequence ID" value="XM_072081430.1"/>
</dbReference>
<accession>A0ABM4X0I9</accession>
<protein>
    <submittedName>
        <fullName evidence="10">Heavy metal-associated isoprenylated plant protein 4-like</fullName>
    </submittedName>
</protein>
<sequence>MSKEEKKEKEKGKEKEKEIEVITAKKEKEKEKGKEKEKEIEVITKEIEVITAVYRINLHCPKCAHDIRRPLLRISGVHSVDVKHEKNEVTIKGAIVAKKIHERLQKWSKKKVELISETKVKEAEKGAKETKKETIKTILIKSYMHCAECEREIRKRLLKHKGIHNVKTDIKAQTISIEGVIEVEKLLTYMRKKVHKYAEIIPPKAKEKEKEKKDEKKEKEKIEVKIVEFKEVEKVAAKTKEGDTPYFVHYVYAPQLFSDENPNACSIM</sequence>
<dbReference type="InterPro" id="IPR036163">
    <property type="entry name" value="HMA_dom_sf"/>
</dbReference>
<gene>
    <name evidence="10" type="primary">LOC113728798</name>
</gene>
<keyword evidence="2" id="KW-0488">Methylation</keyword>
<feature type="domain" description="HMA" evidence="8">
    <location>
        <begin position="49"/>
        <end position="112"/>
    </location>
</feature>
<comment type="similarity">
    <text evidence="5">Belongs to the HIPP family.</text>
</comment>
<keyword evidence="9" id="KW-1185">Reference proteome</keyword>
<evidence type="ECO:0000256" key="4">
    <source>
        <dbReference type="ARBA" id="ARBA00023289"/>
    </source>
</evidence>
<keyword evidence="4" id="KW-0636">Prenylation</keyword>
<dbReference type="Proteomes" id="UP001652660">
    <property type="component" value="Chromosome 2e"/>
</dbReference>
<evidence type="ECO:0000256" key="1">
    <source>
        <dbReference type="ARBA" id="ARBA00004170"/>
    </source>
</evidence>
<dbReference type="PANTHER" id="PTHR46195:SF12">
    <property type="entry name" value="HEAVY METAL-ASSOCIATED ISOPRENYLATED PLANT PROTEIN 4"/>
    <property type="match status" value="1"/>
</dbReference>
<evidence type="ECO:0000259" key="8">
    <source>
        <dbReference type="PROSITE" id="PS50846"/>
    </source>
</evidence>
<dbReference type="CDD" id="cd00371">
    <property type="entry name" value="HMA"/>
    <property type="match status" value="2"/>
</dbReference>
<keyword evidence="3" id="KW-0479">Metal-binding</keyword>
<feature type="domain" description="HMA" evidence="8">
    <location>
        <begin position="135"/>
        <end position="198"/>
    </location>
</feature>
<comment type="subcellular location">
    <subcellularLocation>
        <location evidence="1">Membrane</location>
        <topology evidence="1">Peripheral membrane protein</topology>
    </subcellularLocation>
</comment>
<keyword evidence="4" id="KW-0449">Lipoprotein</keyword>
<dbReference type="Gene3D" id="3.30.70.100">
    <property type="match status" value="2"/>
</dbReference>
<evidence type="ECO:0000313" key="10">
    <source>
        <dbReference type="RefSeq" id="XP_071937531.1"/>
    </source>
</evidence>
<dbReference type="PANTHER" id="PTHR46195">
    <property type="entry name" value="HEAVY METAL-ASSOCIATED ISOPRENYLATED PLANT PROTEIN 7"/>
    <property type="match status" value="1"/>
</dbReference>
<evidence type="ECO:0000313" key="9">
    <source>
        <dbReference type="Proteomes" id="UP001652660"/>
    </source>
</evidence>
<feature type="region of interest" description="Disordered" evidence="7">
    <location>
        <begin position="1"/>
        <end position="35"/>
    </location>
</feature>
<dbReference type="GeneID" id="113728798"/>
<dbReference type="SUPFAM" id="SSF55008">
    <property type="entry name" value="HMA, heavy metal-associated domain"/>
    <property type="match status" value="2"/>
</dbReference>
<organism evidence="9 10">
    <name type="scientific">Coffea arabica</name>
    <name type="common">Arabian coffee</name>
    <dbReference type="NCBI Taxonomy" id="13443"/>
    <lineage>
        <taxon>Eukaryota</taxon>
        <taxon>Viridiplantae</taxon>
        <taxon>Streptophyta</taxon>
        <taxon>Embryophyta</taxon>
        <taxon>Tracheophyta</taxon>
        <taxon>Spermatophyta</taxon>
        <taxon>Magnoliopsida</taxon>
        <taxon>eudicotyledons</taxon>
        <taxon>Gunneridae</taxon>
        <taxon>Pentapetalae</taxon>
        <taxon>asterids</taxon>
        <taxon>lamiids</taxon>
        <taxon>Gentianales</taxon>
        <taxon>Rubiaceae</taxon>
        <taxon>Ixoroideae</taxon>
        <taxon>Gardenieae complex</taxon>
        <taxon>Bertiereae - Coffeeae clade</taxon>
        <taxon>Coffeeae</taxon>
        <taxon>Coffea</taxon>
    </lineage>
</organism>
<dbReference type="InterPro" id="IPR044577">
    <property type="entry name" value="HIPP4/7/8/17/18/19"/>
</dbReference>
<feature type="coiled-coil region" evidence="6">
    <location>
        <begin position="205"/>
        <end position="232"/>
    </location>
</feature>
<evidence type="ECO:0000256" key="3">
    <source>
        <dbReference type="ARBA" id="ARBA00022723"/>
    </source>
</evidence>
<proteinExistence type="inferred from homology"/>
<dbReference type="InterPro" id="IPR006121">
    <property type="entry name" value="HMA_dom"/>
</dbReference>
<dbReference type="Pfam" id="PF00403">
    <property type="entry name" value="HMA"/>
    <property type="match status" value="2"/>
</dbReference>
<keyword evidence="6" id="KW-0175">Coiled coil</keyword>
<reference evidence="10" key="1">
    <citation type="submission" date="2025-08" db="UniProtKB">
        <authorList>
            <consortium name="RefSeq"/>
        </authorList>
    </citation>
    <scope>IDENTIFICATION</scope>
    <source>
        <tissue evidence="10">Leaves</tissue>
    </source>
</reference>
<evidence type="ECO:0000256" key="2">
    <source>
        <dbReference type="ARBA" id="ARBA00022481"/>
    </source>
</evidence>
<evidence type="ECO:0000256" key="6">
    <source>
        <dbReference type="SAM" id="Coils"/>
    </source>
</evidence>